<sequence length="228" mass="23945">MKKYFLALGAAALFSAPASAAIVSGALTGGSAFNNGGVFQEFTPTTVGNNNQQSNNLFAFTENDAVLSSAITPDFGSVLIAGRRYQSHFVFFDPRSSRSAIGSVTFDRDILAVLTSDANMNASDADFGLAGVTYLTPSLRGLENADSFGVAGNTVSINFAASTPGDYIRVLTGVPEPTTWAMLIFGFGAVGGAMRRAKKTKCARPLRIAKDQNYSFIRAGGSRLPARS</sequence>
<evidence type="ECO:0000259" key="1">
    <source>
        <dbReference type="Pfam" id="PF07589"/>
    </source>
</evidence>
<protein>
    <recommendedName>
        <fullName evidence="1">Ice-binding protein C-terminal domain-containing protein</fullName>
    </recommendedName>
</protein>
<dbReference type="NCBIfam" id="NF035944">
    <property type="entry name" value="PEPxxWA-CTERM"/>
    <property type="match status" value="1"/>
</dbReference>
<dbReference type="EMBL" id="UOEF01000290">
    <property type="protein sequence ID" value="VAV99683.1"/>
    <property type="molecule type" value="Genomic_DNA"/>
</dbReference>
<dbReference type="AlphaFoldDB" id="A0A3B0STA5"/>
<organism evidence="2">
    <name type="scientific">hydrothermal vent metagenome</name>
    <dbReference type="NCBI Taxonomy" id="652676"/>
    <lineage>
        <taxon>unclassified sequences</taxon>
        <taxon>metagenomes</taxon>
        <taxon>ecological metagenomes</taxon>
    </lineage>
</organism>
<evidence type="ECO:0000313" key="2">
    <source>
        <dbReference type="EMBL" id="VAV99683.1"/>
    </source>
</evidence>
<accession>A0A3B0STA5</accession>
<gene>
    <name evidence="2" type="ORF">MNBD_ALPHA04-1422</name>
</gene>
<dbReference type="InterPro" id="IPR013424">
    <property type="entry name" value="Ice-binding_C"/>
</dbReference>
<dbReference type="Pfam" id="PF07589">
    <property type="entry name" value="PEP-CTERM"/>
    <property type="match status" value="1"/>
</dbReference>
<feature type="domain" description="Ice-binding protein C-terminal" evidence="1">
    <location>
        <begin position="174"/>
        <end position="196"/>
    </location>
</feature>
<proteinExistence type="predicted"/>
<name>A0A3B0STA5_9ZZZZ</name>
<reference evidence="2" key="1">
    <citation type="submission" date="2018-06" db="EMBL/GenBank/DDBJ databases">
        <authorList>
            <person name="Zhirakovskaya E."/>
        </authorList>
    </citation>
    <scope>NUCLEOTIDE SEQUENCE</scope>
</reference>
<dbReference type="NCBIfam" id="TIGR02595">
    <property type="entry name" value="PEP_CTERM"/>
    <property type="match status" value="1"/>
</dbReference>